<reference evidence="1" key="1">
    <citation type="submission" date="2023-07" db="EMBL/GenBank/DDBJ databases">
        <title>Fictibacillus sp. isolated from freshwater pond.</title>
        <authorList>
            <person name="Kirdat K."/>
            <person name="Bhat A."/>
            <person name="Mourya A."/>
            <person name="Yadav A."/>
        </authorList>
    </citation>
    <scope>NUCLEOTIDE SEQUENCE</scope>
    <source>
        <strain evidence="1">NE201</strain>
    </source>
</reference>
<name>A0ABT8I3W8_9BACL</name>
<comment type="caution">
    <text evidence="1">The sequence shown here is derived from an EMBL/GenBank/DDBJ whole genome shotgun (WGS) entry which is preliminary data.</text>
</comment>
<organism evidence="1 2">
    <name type="scientific">Fictibacillus fluitans</name>
    <dbReference type="NCBI Taxonomy" id="3058422"/>
    <lineage>
        <taxon>Bacteria</taxon>
        <taxon>Bacillati</taxon>
        <taxon>Bacillota</taxon>
        <taxon>Bacilli</taxon>
        <taxon>Bacillales</taxon>
        <taxon>Fictibacillaceae</taxon>
        <taxon>Fictibacillus</taxon>
    </lineage>
</organism>
<dbReference type="Pfam" id="PF06224">
    <property type="entry name" value="AlkZ-like"/>
    <property type="match status" value="1"/>
</dbReference>
<dbReference type="GO" id="GO:0003677">
    <property type="term" value="F:DNA binding"/>
    <property type="evidence" value="ECO:0007669"/>
    <property type="project" value="UniProtKB-KW"/>
</dbReference>
<gene>
    <name evidence="1" type="ORF">QYB97_24935</name>
</gene>
<keyword evidence="1" id="KW-0238">DNA-binding</keyword>
<keyword evidence="2" id="KW-1185">Reference proteome</keyword>
<dbReference type="PANTHER" id="PTHR38479:SF2">
    <property type="entry name" value="WINGED HELIX DNA-BINDING DOMAIN-CONTAINING PROTEIN"/>
    <property type="match status" value="1"/>
</dbReference>
<dbReference type="PANTHER" id="PTHR38479">
    <property type="entry name" value="LMO0824 PROTEIN"/>
    <property type="match status" value="1"/>
</dbReference>
<protein>
    <submittedName>
        <fullName evidence="1">Winged helix DNA-binding domain-containing protein</fullName>
    </submittedName>
</protein>
<dbReference type="EMBL" id="JAUHTR010000031">
    <property type="protein sequence ID" value="MDN4527714.1"/>
    <property type="molecule type" value="Genomic_DNA"/>
</dbReference>
<dbReference type="InterPro" id="IPR009351">
    <property type="entry name" value="AlkZ-like"/>
</dbReference>
<proteinExistence type="predicted"/>
<dbReference type="Proteomes" id="UP001172721">
    <property type="component" value="Unassembled WGS sequence"/>
</dbReference>
<dbReference type="RefSeq" id="WP_301168695.1">
    <property type="nucleotide sequence ID" value="NZ_JAUHTR010000031.1"/>
</dbReference>
<sequence length="396" mass="45456">MNKIMNEIIVLIGGADISIHSVLNKKTLNRTLLARQLLLTRSSYTANEAIYHLAGLQAQAPHAPYIALWTRLQAFSHHELTTLLTNRKTVRMALHRGTLHLVSYKDALAWRVLMKPVFDKAVRLFSKKLEGADLEVLMKESRKLLEEKPCTLHELGLVFNERWPHVSPDIMANLVRSLVPLVQVPPRGIWGFSGKASHTTLEYWLGDREIRAAGMNELILRYFQAFGPASIKDIQVWSGLTGLKKEVELMRPQLRSFRDENGTELLDVQDGPIPEENTPAPVRFLSEFDNMLLSFQDRSRIMEDRFKKRIFTKNGIIRPTVLVDGFVKGIWKIEEQKKITVLVIELFDKISVKEQRALFEEGHKLLNFIHPEKDGKSITINKEEFAKQQTSSDFQE</sequence>
<accession>A0ABT8I3W8</accession>
<evidence type="ECO:0000313" key="1">
    <source>
        <dbReference type="EMBL" id="MDN4527714.1"/>
    </source>
</evidence>
<evidence type="ECO:0000313" key="2">
    <source>
        <dbReference type="Proteomes" id="UP001172721"/>
    </source>
</evidence>